<dbReference type="PANTHER" id="PTHR30183">
    <property type="entry name" value="MOLYBDENUM TRANSPORT SYSTEM PERMEASE PROTEIN MODB"/>
    <property type="match status" value="1"/>
</dbReference>
<keyword evidence="4 7" id="KW-0812">Transmembrane</keyword>
<dbReference type="CDD" id="cd06261">
    <property type="entry name" value="TM_PBP2"/>
    <property type="match status" value="1"/>
</dbReference>
<keyword evidence="3" id="KW-1003">Cell membrane</keyword>
<dbReference type="InterPro" id="IPR000515">
    <property type="entry name" value="MetI-like"/>
</dbReference>
<dbReference type="GO" id="GO:0055085">
    <property type="term" value="P:transmembrane transport"/>
    <property type="evidence" value="ECO:0007669"/>
    <property type="project" value="InterPro"/>
</dbReference>
<evidence type="ECO:0000256" key="1">
    <source>
        <dbReference type="ARBA" id="ARBA00004651"/>
    </source>
</evidence>
<keyword evidence="5 7" id="KW-1133">Transmembrane helix</keyword>
<evidence type="ECO:0000256" key="7">
    <source>
        <dbReference type="RuleBase" id="RU363032"/>
    </source>
</evidence>
<dbReference type="SUPFAM" id="SSF161098">
    <property type="entry name" value="MetI-like"/>
    <property type="match status" value="1"/>
</dbReference>
<feature type="transmembrane region" description="Helical" evidence="7">
    <location>
        <begin position="31"/>
        <end position="50"/>
    </location>
</feature>
<dbReference type="Gene3D" id="1.10.3720.10">
    <property type="entry name" value="MetI-like"/>
    <property type="match status" value="1"/>
</dbReference>
<evidence type="ECO:0000256" key="4">
    <source>
        <dbReference type="ARBA" id="ARBA00022692"/>
    </source>
</evidence>
<feature type="domain" description="ABC transmembrane type-1" evidence="8">
    <location>
        <begin position="27"/>
        <end position="168"/>
    </location>
</feature>
<keyword evidence="10" id="KW-1185">Reference proteome</keyword>
<feature type="non-terminal residue" evidence="9">
    <location>
        <position position="1"/>
    </location>
</feature>
<dbReference type="PANTHER" id="PTHR30183:SF7">
    <property type="entry name" value="FERRIC TRANSPORT SYSTEM PERMEASE PROTEIN FBPB 1-RELATED"/>
    <property type="match status" value="1"/>
</dbReference>
<evidence type="ECO:0000256" key="2">
    <source>
        <dbReference type="ARBA" id="ARBA00022448"/>
    </source>
</evidence>
<gene>
    <name evidence="9" type="ORF">FK530_25645</name>
</gene>
<sequence>ILLRAFSAEGSVVLGSLFTSRTNRTIMKNTLVLGAVVGLIGTLLGFFFAYVQARVAMPGKRLLHLICLVPIVSPPFAVATSAITLFGRNGIISNQVFHQQWNIYGLSGLTLVLSLSFFPVAYMNMLGMLRNLDPAMEEAAASLGASQWRIFRTVTLPMLIPGFAASFL</sequence>
<dbReference type="RefSeq" id="WP_146489556.1">
    <property type="nucleotide sequence ID" value="NZ_VIGX01000333.1"/>
</dbReference>
<feature type="transmembrane region" description="Helical" evidence="7">
    <location>
        <begin position="103"/>
        <end position="122"/>
    </location>
</feature>
<dbReference type="EMBL" id="VIGX01000333">
    <property type="protein sequence ID" value="TWS19066.1"/>
    <property type="molecule type" value="Genomic_DNA"/>
</dbReference>
<evidence type="ECO:0000256" key="6">
    <source>
        <dbReference type="ARBA" id="ARBA00023136"/>
    </source>
</evidence>
<proteinExistence type="inferred from homology"/>
<dbReference type="Proteomes" id="UP000319375">
    <property type="component" value="Unassembled WGS sequence"/>
</dbReference>
<protein>
    <submittedName>
        <fullName evidence="9">Iron ABC transporter permease</fullName>
    </submittedName>
</protein>
<name>A0A5C5R8N6_9ACTN</name>
<keyword evidence="6 7" id="KW-0472">Membrane</keyword>
<evidence type="ECO:0000313" key="10">
    <source>
        <dbReference type="Proteomes" id="UP000319375"/>
    </source>
</evidence>
<reference evidence="9 10" key="1">
    <citation type="submission" date="2019-06" db="EMBL/GenBank/DDBJ databases">
        <title>Tsukamurella conjunctivitidis sp. nov., Tsukamurella assacharolytica sp. nov. and Tsukamurella sputae sp. nov. isolated from patients with conjunctivitis, bacteraemia (lymphoma) and respiratory infection (sputum) in Hong Kong.</title>
        <authorList>
            <person name="Teng J.L.L."/>
            <person name="Lee H.H."/>
            <person name="Fong J.Y.H."/>
            <person name="Fok K.M.N."/>
            <person name="Lau S.K.P."/>
            <person name="Woo P.C.Y."/>
        </authorList>
    </citation>
    <scope>NUCLEOTIDE SEQUENCE [LARGE SCALE GENOMIC DNA]</scope>
    <source>
        <strain evidence="9 10">HKU72</strain>
    </source>
</reference>
<keyword evidence="2 7" id="KW-0813">Transport</keyword>
<comment type="caution">
    <text evidence="9">The sequence shown here is derived from an EMBL/GenBank/DDBJ whole genome shotgun (WGS) entry which is preliminary data.</text>
</comment>
<dbReference type="PROSITE" id="PS50928">
    <property type="entry name" value="ABC_TM1"/>
    <property type="match status" value="1"/>
</dbReference>
<dbReference type="Pfam" id="PF00528">
    <property type="entry name" value="BPD_transp_1"/>
    <property type="match status" value="1"/>
</dbReference>
<dbReference type="OrthoDB" id="8404154at2"/>
<comment type="subcellular location">
    <subcellularLocation>
        <location evidence="1 7">Cell membrane</location>
        <topology evidence="1 7">Multi-pass membrane protein</topology>
    </subcellularLocation>
</comment>
<feature type="non-terminal residue" evidence="9">
    <location>
        <position position="168"/>
    </location>
</feature>
<dbReference type="InterPro" id="IPR035906">
    <property type="entry name" value="MetI-like_sf"/>
</dbReference>
<comment type="similarity">
    <text evidence="7">Belongs to the binding-protein-dependent transport system permease family.</text>
</comment>
<evidence type="ECO:0000259" key="8">
    <source>
        <dbReference type="PROSITE" id="PS50928"/>
    </source>
</evidence>
<accession>A0A5C5R8N6</accession>
<dbReference type="GO" id="GO:0005886">
    <property type="term" value="C:plasma membrane"/>
    <property type="evidence" value="ECO:0007669"/>
    <property type="project" value="UniProtKB-SubCell"/>
</dbReference>
<evidence type="ECO:0000256" key="3">
    <source>
        <dbReference type="ARBA" id="ARBA00022475"/>
    </source>
</evidence>
<evidence type="ECO:0000313" key="9">
    <source>
        <dbReference type="EMBL" id="TWS19066.1"/>
    </source>
</evidence>
<organism evidence="9 10">
    <name type="scientific">Tsukamurella conjunctivitidis</name>
    <dbReference type="NCBI Taxonomy" id="2592068"/>
    <lineage>
        <taxon>Bacteria</taxon>
        <taxon>Bacillati</taxon>
        <taxon>Actinomycetota</taxon>
        <taxon>Actinomycetes</taxon>
        <taxon>Mycobacteriales</taxon>
        <taxon>Tsukamurellaceae</taxon>
        <taxon>Tsukamurella</taxon>
    </lineage>
</organism>
<dbReference type="AlphaFoldDB" id="A0A5C5R8N6"/>
<feature type="transmembrane region" description="Helical" evidence="7">
    <location>
        <begin position="62"/>
        <end position="83"/>
    </location>
</feature>
<evidence type="ECO:0000256" key="5">
    <source>
        <dbReference type="ARBA" id="ARBA00022989"/>
    </source>
</evidence>